<feature type="coiled-coil region" evidence="1">
    <location>
        <begin position="9"/>
        <end position="57"/>
    </location>
</feature>
<reference evidence="2 3" key="1">
    <citation type="journal article" date="2022" name="Arch. Virol.">
        <title>Two novel Erwinia amylovora bacteriophages, Loshitsa2 and Micant, isolated in Belarus.</title>
        <authorList>
            <person name="Besarab N.V."/>
            <person name="Letarov A.V."/>
            <person name="Kulikov E.E."/>
            <person name="Babenko V.V."/>
            <person name="Belalov I.S."/>
            <person name="Lagonenko A.L."/>
            <person name="Golomidova A.K."/>
            <person name="Evtushenkov A.N."/>
        </authorList>
    </citation>
    <scope>NUCLEOTIDE SEQUENCE [LARGE SCALE GENOMIC DNA]</scope>
</reference>
<dbReference type="EMBL" id="OM513680">
    <property type="protein sequence ID" value="UNA01139.1"/>
    <property type="molecule type" value="Genomic_DNA"/>
</dbReference>
<accession>A0AAE9FN37</accession>
<dbReference type="Proteomes" id="UP000829102">
    <property type="component" value="Segment"/>
</dbReference>
<keyword evidence="3" id="KW-1185">Reference proteome</keyword>
<name>A0AAE9FN37_9CAUD</name>
<keyword evidence="1" id="KW-0175">Coiled coil</keyword>
<evidence type="ECO:0000313" key="2">
    <source>
        <dbReference type="EMBL" id="UNA01139.1"/>
    </source>
</evidence>
<sequence length="182" mass="21143">MFGTKAARIMQLEHRAKVLQSNLSAAERQRDSVIIERDIAKRSLIRCQQQIAQLDKELNNPFRTSPHEHNLSELETRIHADMLARPEQYSEHFGISRGRWSGRGPSLQNLPRRPSKTMVNVSFEYKGTRTTFGVNDIVRSLHTLDLQDGKKLRVICIKYDGSQTQYDYEVSRITSEIRKEFK</sequence>
<gene>
    <name evidence="2" type="ORF">Loshitsa2_00011</name>
</gene>
<protein>
    <submittedName>
        <fullName evidence="2">Uncharacterized protein</fullName>
    </submittedName>
</protein>
<evidence type="ECO:0000313" key="3">
    <source>
        <dbReference type="Proteomes" id="UP000829102"/>
    </source>
</evidence>
<organism evidence="2 3">
    <name type="scientific">Erwinia phage Loshitsa2</name>
    <dbReference type="NCBI Taxonomy" id="2923254"/>
    <lineage>
        <taxon>Viruses</taxon>
        <taxon>Duplodnaviria</taxon>
        <taxon>Heunggongvirae</taxon>
        <taxon>Uroviricota</taxon>
        <taxon>Caudoviricetes</taxon>
        <taxon>Autographivirales</taxon>
        <taxon>Autoscriptoviridae</taxon>
        <taxon>Slopekvirinae</taxon>
        <taxon>Micantvirus</taxon>
        <taxon>Micantvirus loshitsa2</taxon>
    </lineage>
</organism>
<evidence type="ECO:0000256" key="1">
    <source>
        <dbReference type="SAM" id="Coils"/>
    </source>
</evidence>
<proteinExistence type="predicted"/>